<dbReference type="Pfam" id="PF04127">
    <property type="entry name" value="DFP"/>
    <property type="match status" value="1"/>
</dbReference>
<reference evidence="4 5" key="1">
    <citation type="submission" date="2016-06" db="EMBL/GenBank/DDBJ databases">
        <title>Evolution of pathogenesis and genome organization in the Tremellales.</title>
        <authorList>
            <person name="Cuomo C."/>
            <person name="Litvintseva A."/>
            <person name="Heitman J."/>
            <person name="Chen Y."/>
            <person name="Sun S."/>
            <person name="Springer D."/>
            <person name="Dromer F."/>
            <person name="Young S."/>
            <person name="Zeng Q."/>
            <person name="Chapman S."/>
            <person name="Gujja S."/>
            <person name="Saif S."/>
            <person name="Birren B."/>
        </authorList>
    </citation>
    <scope>NUCLEOTIDE SEQUENCE [LARGE SCALE GENOMIC DNA]</scope>
    <source>
        <strain evidence="4 5">ATCC 28783</strain>
    </source>
</reference>
<evidence type="ECO:0000313" key="5">
    <source>
        <dbReference type="Proteomes" id="UP000289152"/>
    </source>
</evidence>
<dbReference type="PANTHER" id="PTHR12290">
    <property type="entry name" value="CORNICHON-RELATED"/>
    <property type="match status" value="1"/>
</dbReference>
<dbReference type="Proteomes" id="UP000289152">
    <property type="component" value="Unassembled WGS sequence"/>
</dbReference>
<gene>
    <name evidence="4" type="ORF">M231_01542</name>
</gene>
<dbReference type="GO" id="GO:0015937">
    <property type="term" value="P:coenzyme A biosynthetic process"/>
    <property type="evidence" value="ECO:0007669"/>
    <property type="project" value="UniProtKB-ARBA"/>
</dbReference>
<dbReference type="AlphaFoldDB" id="A0A4Q1BSW8"/>
<evidence type="ECO:0000313" key="4">
    <source>
        <dbReference type="EMBL" id="RXK41139.1"/>
    </source>
</evidence>
<protein>
    <submittedName>
        <fullName evidence="4">Phosphopantothenate-cysteine ligase</fullName>
    </submittedName>
</protein>
<evidence type="ECO:0000259" key="3">
    <source>
        <dbReference type="Pfam" id="PF04127"/>
    </source>
</evidence>
<dbReference type="InterPro" id="IPR007085">
    <property type="entry name" value="DNA/pantothenate-metab_flavo_C"/>
</dbReference>
<dbReference type="InParanoid" id="A0A4Q1BSW8"/>
<dbReference type="EMBL" id="SDIL01000011">
    <property type="protein sequence ID" value="RXK41139.1"/>
    <property type="molecule type" value="Genomic_DNA"/>
</dbReference>
<dbReference type="VEuPathDB" id="FungiDB:TREMEDRAFT_44607"/>
<dbReference type="SUPFAM" id="SSF102645">
    <property type="entry name" value="CoaB-like"/>
    <property type="match status" value="1"/>
</dbReference>
<comment type="similarity">
    <text evidence="1">Belongs to the PPC synthetase family.</text>
</comment>
<dbReference type="STRING" id="5217.A0A4Q1BSW8"/>
<sequence>MSTPFSTDDYFATQRPPPGLEEKAARVDEFVKRWGEVKGKRVVLVTSGGTTVPLESNTVRFLDNFSAGTRGATSAEYFLSSNYAVIFLHRLHSLRPFSRHYSHSLNPFLDLLQIVPSSPSKQEESQIIVPKQHVTKLLPILQAYNKSQTEGTLLSIDFQTINEYLWLLRRISASLSPLGRRGMFYLAAAVSDFFLPEEKMAEHKIQSSQGTLSLEMDQVPKVLKPLVQEWTPEGYIVSFKLETDQSLLVPKSRAALSRYGHQMVIGNTLKKRKYEVVFVERSPSSHSIILPSSNTQSNLTTSSLLVAQSKLAIESTPDTYLEFPTPASFSGAETPPLSPEQETKEFHETWVRLEERDGESMPGFGEIEIESLIVAELQIRHDRWIRAAVV</sequence>
<evidence type="ECO:0000256" key="2">
    <source>
        <dbReference type="SAM" id="MobiDB-lite"/>
    </source>
</evidence>
<name>A0A4Q1BSW8_TREME</name>
<dbReference type="FunCoup" id="A0A4Q1BSW8">
    <property type="interactions" value="509"/>
</dbReference>
<proteinExistence type="inferred from homology"/>
<feature type="region of interest" description="Disordered" evidence="2">
    <location>
        <begin position="326"/>
        <end position="345"/>
    </location>
</feature>
<keyword evidence="5" id="KW-1185">Reference proteome</keyword>
<evidence type="ECO:0000256" key="1">
    <source>
        <dbReference type="ARBA" id="ARBA00005703"/>
    </source>
</evidence>
<dbReference type="InterPro" id="IPR035929">
    <property type="entry name" value="CoaB-like_sf"/>
</dbReference>
<accession>A0A4Q1BSW8</accession>
<organism evidence="4 5">
    <name type="scientific">Tremella mesenterica</name>
    <name type="common">Jelly fungus</name>
    <dbReference type="NCBI Taxonomy" id="5217"/>
    <lineage>
        <taxon>Eukaryota</taxon>
        <taxon>Fungi</taxon>
        <taxon>Dikarya</taxon>
        <taxon>Basidiomycota</taxon>
        <taxon>Agaricomycotina</taxon>
        <taxon>Tremellomycetes</taxon>
        <taxon>Tremellales</taxon>
        <taxon>Tremellaceae</taxon>
        <taxon>Tremella</taxon>
    </lineage>
</organism>
<feature type="domain" description="DNA/pantothenate metabolism flavoprotein C-terminal" evidence="3">
    <location>
        <begin position="181"/>
        <end position="273"/>
    </location>
</feature>
<dbReference type="Gene3D" id="3.40.50.10300">
    <property type="entry name" value="CoaB-like"/>
    <property type="match status" value="1"/>
</dbReference>
<dbReference type="GO" id="GO:0016874">
    <property type="term" value="F:ligase activity"/>
    <property type="evidence" value="ECO:0007669"/>
    <property type="project" value="UniProtKB-KW"/>
</dbReference>
<dbReference type="OrthoDB" id="70224at2759"/>
<comment type="caution">
    <text evidence="4">The sequence shown here is derived from an EMBL/GenBank/DDBJ whole genome shotgun (WGS) entry which is preliminary data.</text>
</comment>
<keyword evidence="4" id="KW-0436">Ligase</keyword>